<evidence type="ECO:0000313" key="1">
    <source>
        <dbReference type="EMBL" id="KAF6154722.1"/>
    </source>
</evidence>
<sequence>MGTIFVKLDQASGYSLDQSILGFSTHGANVRTLLFIPRNFNLTKDKSSTGFRMFHTFLHSRMGIKSMIVFSASSSPTILTR</sequence>
<dbReference type="AlphaFoldDB" id="A0A7J7MIS7"/>
<keyword evidence="2" id="KW-1185">Reference proteome</keyword>
<gene>
    <name evidence="1" type="ORF">GIB67_035687</name>
</gene>
<organism evidence="1 2">
    <name type="scientific">Kingdonia uniflora</name>
    <dbReference type="NCBI Taxonomy" id="39325"/>
    <lineage>
        <taxon>Eukaryota</taxon>
        <taxon>Viridiplantae</taxon>
        <taxon>Streptophyta</taxon>
        <taxon>Embryophyta</taxon>
        <taxon>Tracheophyta</taxon>
        <taxon>Spermatophyta</taxon>
        <taxon>Magnoliopsida</taxon>
        <taxon>Ranunculales</taxon>
        <taxon>Circaeasteraceae</taxon>
        <taxon>Kingdonia</taxon>
    </lineage>
</organism>
<reference evidence="1 2" key="1">
    <citation type="journal article" date="2020" name="IScience">
        <title>Genome Sequencing of the Endangered Kingdonia uniflora (Circaeasteraceae, Ranunculales) Reveals Potential Mechanisms of Evolutionary Specialization.</title>
        <authorList>
            <person name="Sun Y."/>
            <person name="Deng T."/>
            <person name="Zhang A."/>
            <person name="Moore M.J."/>
            <person name="Landis J.B."/>
            <person name="Lin N."/>
            <person name="Zhang H."/>
            <person name="Zhang X."/>
            <person name="Huang J."/>
            <person name="Zhang X."/>
            <person name="Sun H."/>
            <person name="Wang H."/>
        </authorList>
    </citation>
    <scope>NUCLEOTIDE SEQUENCE [LARGE SCALE GENOMIC DNA]</scope>
    <source>
        <strain evidence="1">TB1705</strain>
        <tissue evidence="1">Leaf</tissue>
    </source>
</reference>
<dbReference type="Proteomes" id="UP000541444">
    <property type="component" value="Unassembled WGS sequence"/>
</dbReference>
<name>A0A7J7MIS7_9MAGN</name>
<protein>
    <submittedName>
        <fullName evidence="1">Uncharacterized protein</fullName>
    </submittedName>
</protein>
<dbReference type="EMBL" id="JACGCM010001462">
    <property type="protein sequence ID" value="KAF6154722.1"/>
    <property type="molecule type" value="Genomic_DNA"/>
</dbReference>
<accession>A0A7J7MIS7</accession>
<evidence type="ECO:0000313" key="2">
    <source>
        <dbReference type="Proteomes" id="UP000541444"/>
    </source>
</evidence>
<comment type="caution">
    <text evidence="1">The sequence shown here is derived from an EMBL/GenBank/DDBJ whole genome shotgun (WGS) entry which is preliminary data.</text>
</comment>
<proteinExistence type="predicted"/>